<evidence type="ECO:0000259" key="3">
    <source>
        <dbReference type="PROSITE" id="PS50158"/>
    </source>
</evidence>
<organism evidence="4 5">
    <name type="scientific">Rubus argutus</name>
    <name type="common">Southern blackberry</name>
    <dbReference type="NCBI Taxonomy" id="59490"/>
    <lineage>
        <taxon>Eukaryota</taxon>
        <taxon>Viridiplantae</taxon>
        <taxon>Streptophyta</taxon>
        <taxon>Embryophyta</taxon>
        <taxon>Tracheophyta</taxon>
        <taxon>Spermatophyta</taxon>
        <taxon>Magnoliopsida</taxon>
        <taxon>eudicotyledons</taxon>
        <taxon>Gunneridae</taxon>
        <taxon>Pentapetalae</taxon>
        <taxon>rosids</taxon>
        <taxon>fabids</taxon>
        <taxon>Rosales</taxon>
        <taxon>Rosaceae</taxon>
        <taxon>Rosoideae</taxon>
        <taxon>Rosoideae incertae sedis</taxon>
        <taxon>Rubus</taxon>
    </lineage>
</organism>
<evidence type="ECO:0000256" key="2">
    <source>
        <dbReference type="SAM" id="MobiDB-lite"/>
    </source>
</evidence>
<dbReference type="InterPro" id="IPR001878">
    <property type="entry name" value="Znf_CCHC"/>
</dbReference>
<feature type="domain" description="CCHC-type" evidence="3">
    <location>
        <begin position="72"/>
        <end position="87"/>
    </location>
</feature>
<dbReference type="GO" id="GO:0003676">
    <property type="term" value="F:nucleic acid binding"/>
    <property type="evidence" value="ECO:0007669"/>
    <property type="project" value="InterPro"/>
</dbReference>
<keyword evidence="1" id="KW-0862">Zinc</keyword>
<dbReference type="PROSITE" id="PS50158">
    <property type="entry name" value="ZF_CCHC"/>
    <property type="match status" value="1"/>
</dbReference>
<feature type="compositionally biased region" description="Gly residues" evidence="2">
    <location>
        <begin position="422"/>
        <end position="436"/>
    </location>
</feature>
<evidence type="ECO:0000313" key="5">
    <source>
        <dbReference type="Proteomes" id="UP001457282"/>
    </source>
</evidence>
<dbReference type="PANTHER" id="PTHR31286:SF167">
    <property type="entry name" value="OS09G0268800 PROTEIN"/>
    <property type="match status" value="1"/>
</dbReference>
<feature type="region of interest" description="Disordered" evidence="2">
    <location>
        <begin position="113"/>
        <end position="157"/>
    </location>
</feature>
<keyword evidence="1" id="KW-0863">Zinc-finger</keyword>
<protein>
    <recommendedName>
        <fullName evidence="3">CCHC-type domain-containing protein</fullName>
    </recommendedName>
</protein>
<dbReference type="Proteomes" id="UP001457282">
    <property type="component" value="Unassembled WGS sequence"/>
</dbReference>
<feature type="region of interest" description="Disordered" evidence="2">
    <location>
        <begin position="409"/>
        <end position="446"/>
    </location>
</feature>
<proteinExistence type="predicted"/>
<feature type="compositionally biased region" description="Polar residues" evidence="2">
    <location>
        <begin position="142"/>
        <end position="157"/>
    </location>
</feature>
<dbReference type="PANTHER" id="PTHR31286">
    <property type="entry name" value="GLYCINE-RICH CELL WALL STRUCTURAL PROTEIN 1.8-LIKE"/>
    <property type="match status" value="1"/>
</dbReference>
<comment type="caution">
    <text evidence="4">The sequence shown here is derived from an EMBL/GenBank/DDBJ whole genome shotgun (WGS) entry which is preliminary data.</text>
</comment>
<feature type="region of interest" description="Disordered" evidence="2">
    <location>
        <begin position="341"/>
        <end position="362"/>
    </location>
</feature>
<evidence type="ECO:0000313" key="4">
    <source>
        <dbReference type="EMBL" id="KAK9934133.1"/>
    </source>
</evidence>
<dbReference type="GO" id="GO:0008270">
    <property type="term" value="F:zinc ion binding"/>
    <property type="evidence" value="ECO:0007669"/>
    <property type="project" value="UniProtKB-KW"/>
</dbReference>
<accession>A0AAW1XAW5</accession>
<evidence type="ECO:0000256" key="1">
    <source>
        <dbReference type="PROSITE-ProRule" id="PRU00047"/>
    </source>
</evidence>
<reference evidence="4 5" key="1">
    <citation type="journal article" date="2023" name="G3 (Bethesda)">
        <title>A chromosome-length genome assembly and annotation of blackberry (Rubus argutus, cv. 'Hillquist').</title>
        <authorList>
            <person name="Bruna T."/>
            <person name="Aryal R."/>
            <person name="Dudchenko O."/>
            <person name="Sargent D.J."/>
            <person name="Mead D."/>
            <person name="Buti M."/>
            <person name="Cavallini A."/>
            <person name="Hytonen T."/>
            <person name="Andres J."/>
            <person name="Pham M."/>
            <person name="Weisz D."/>
            <person name="Mascagni F."/>
            <person name="Usai G."/>
            <person name="Natali L."/>
            <person name="Bassil N."/>
            <person name="Fernandez G.E."/>
            <person name="Lomsadze A."/>
            <person name="Armour M."/>
            <person name="Olukolu B."/>
            <person name="Poorten T."/>
            <person name="Britton C."/>
            <person name="Davik J."/>
            <person name="Ashrafi H."/>
            <person name="Aiden E.L."/>
            <person name="Borodovsky M."/>
            <person name="Worthington M."/>
        </authorList>
    </citation>
    <scope>NUCLEOTIDE SEQUENCE [LARGE SCALE GENOMIC DNA]</scope>
    <source>
        <strain evidence="4">PI 553951</strain>
    </source>
</reference>
<feature type="compositionally biased region" description="Basic residues" evidence="2">
    <location>
        <begin position="411"/>
        <end position="421"/>
    </location>
</feature>
<gene>
    <name evidence="4" type="ORF">M0R45_021287</name>
</gene>
<feature type="compositionally biased region" description="Low complexity" evidence="2">
    <location>
        <begin position="341"/>
        <end position="355"/>
    </location>
</feature>
<dbReference type="AlphaFoldDB" id="A0AAW1XAW5"/>
<feature type="region of interest" description="Disordered" evidence="2">
    <location>
        <begin position="294"/>
        <end position="324"/>
    </location>
</feature>
<name>A0AAW1XAW5_RUBAR</name>
<sequence>MNVKNAQLIGSEIGVLLETDDPTKVDAALRGYLRVKVAIDSRKPLPTGFWRPLSDTTKRRVYYSYEGLCHFCFTCGRLGHLEDACRKCKSSDPPELQQERSWYGPWMAVDAPKSPHSNSDHLTRVNRKKPQSFRSTRRESSGPYNSQRSVHLSPSHNVRTTTLVEEASDSLVHATVNAVRPIMVTNFKISHPLVCAPCRPCLSFDDLPPTNLTKPYLGPRSNWFGLDTTTSATHTKGIQKLSPLAKANPNPTKPNSFAGPITFKPTTSLTLTELPNPSPSNLTIVDHPVSSIAREPITSSSSRDKEKGILVSPHSPKKLNSYRRRKPLFHNSLKCGTTISSPSTVSIPSTPNTPIFPTFETKTRKSTSKRLISETNFEPSCRYTKARLLLSAETTDLSNEYVAIPSNVVKRGGRGRGRGGRRGGGQRNGRSGTGAGRRGRGSATKVQNVESYHVTDLNLGTAEVVMGGIMEDSTRSTVPKACELFSMEGQSPLQGCGGWPGAATSHQ</sequence>
<feature type="compositionally biased region" description="Basic residues" evidence="2">
    <location>
        <begin position="315"/>
        <end position="324"/>
    </location>
</feature>
<keyword evidence="5" id="KW-1185">Reference proteome</keyword>
<keyword evidence="1" id="KW-0479">Metal-binding</keyword>
<dbReference type="InterPro" id="IPR040256">
    <property type="entry name" value="At4g02000-like"/>
</dbReference>
<dbReference type="EMBL" id="JBEDUW010000004">
    <property type="protein sequence ID" value="KAK9934133.1"/>
    <property type="molecule type" value="Genomic_DNA"/>
</dbReference>